<comment type="subcellular location">
    <subcellularLocation>
        <location evidence="1">Nucleus</location>
    </subcellularLocation>
</comment>
<dbReference type="OrthoDB" id="20886at2759"/>
<accession>A0A2T0FIT6</accession>
<dbReference type="RefSeq" id="XP_024664859.1">
    <property type="nucleotide sequence ID" value="XM_024809091.1"/>
</dbReference>
<gene>
    <name evidence="7" type="ORF">B9G98_02534</name>
</gene>
<feature type="compositionally biased region" description="Acidic residues" evidence="6">
    <location>
        <begin position="181"/>
        <end position="192"/>
    </location>
</feature>
<evidence type="ECO:0000256" key="5">
    <source>
        <dbReference type="ARBA" id="ARBA00023242"/>
    </source>
</evidence>
<evidence type="ECO:0000256" key="3">
    <source>
        <dbReference type="ARBA" id="ARBA00023015"/>
    </source>
</evidence>
<keyword evidence="5" id="KW-0539">Nucleus</keyword>
<keyword evidence="8" id="KW-1185">Reference proteome</keyword>
<protein>
    <submittedName>
        <fullName evidence="7">Transcriptional regulatory protein DEP1</fullName>
    </submittedName>
</protein>
<dbReference type="AlphaFoldDB" id="A0A2T0FIT6"/>
<evidence type="ECO:0000256" key="6">
    <source>
        <dbReference type="SAM" id="MobiDB-lite"/>
    </source>
</evidence>
<dbReference type="GO" id="GO:0005654">
    <property type="term" value="C:nucleoplasm"/>
    <property type="evidence" value="ECO:0007669"/>
    <property type="project" value="UniProtKB-ARBA"/>
</dbReference>
<keyword evidence="2" id="KW-0678">Repressor</keyword>
<evidence type="ECO:0000313" key="7">
    <source>
        <dbReference type="EMBL" id="PRT54914.1"/>
    </source>
</evidence>
<dbReference type="PANTHER" id="PTHR21964">
    <property type="entry name" value="BREAST CANCER METASTASIS-SUPPRESSOR 1"/>
    <property type="match status" value="1"/>
</dbReference>
<evidence type="ECO:0000256" key="2">
    <source>
        <dbReference type="ARBA" id="ARBA00022491"/>
    </source>
</evidence>
<organism evidence="7 8">
    <name type="scientific">Wickerhamiella sorbophila</name>
    <dbReference type="NCBI Taxonomy" id="45607"/>
    <lineage>
        <taxon>Eukaryota</taxon>
        <taxon>Fungi</taxon>
        <taxon>Dikarya</taxon>
        <taxon>Ascomycota</taxon>
        <taxon>Saccharomycotina</taxon>
        <taxon>Dipodascomycetes</taxon>
        <taxon>Dipodascales</taxon>
        <taxon>Trichomonascaceae</taxon>
        <taxon>Wickerhamiella</taxon>
    </lineage>
</organism>
<dbReference type="InterPro" id="IPR013907">
    <property type="entry name" value="Sds3"/>
</dbReference>
<dbReference type="Proteomes" id="UP000238350">
    <property type="component" value="Unassembled WGS sequence"/>
</dbReference>
<dbReference type="EMBL" id="NDIQ01000021">
    <property type="protein sequence ID" value="PRT54914.1"/>
    <property type="molecule type" value="Genomic_DNA"/>
</dbReference>
<dbReference type="Pfam" id="PF08598">
    <property type="entry name" value="Sds3"/>
    <property type="match status" value="1"/>
</dbReference>
<feature type="region of interest" description="Disordered" evidence="6">
    <location>
        <begin position="1"/>
        <end position="199"/>
    </location>
</feature>
<keyword evidence="4" id="KW-0804">Transcription</keyword>
<comment type="caution">
    <text evidence="7">The sequence shown here is derived from an EMBL/GenBank/DDBJ whole genome shotgun (WGS) entry which is preliminary data.</text>
</comment>
<evidence type="ECO:0000313" key="8">
    <source>
        <dbReference type="Proteomes" id="UP000238350"/>
    </source>
</evidence>
<keyword evidence="3" id="KW-0805">Transcription regulation</keyword>
<evidence type="ECO:0000256" key="1">
    <source>
        <dbReference type="ARBA" id="ARBA00004123"/>
    </source>
</evidence>
<dbReference type="GO" id="GO:0010468">
    <property type="term" value="P:regulation of gene expression"/>
    <property type="evidence" value="ECO:0007669"/>
    <property type="project" value="UniProtKB-ARBA"/>
</dbReference>
<proteinExistence type="predicted"/>
<dbReference type="STRING" id="45607.A0A2T0FIT6"/>
<reference evidence="7 8" key="1">
    <citation type="submission" date="2017-04" db="EMBL/GenBank/DDBJ databases">
        <title>Genome sequencing of [Candida] sorbophila.</title>
        <authorList>
            <person name="Ahn J.O."/>
        </authorList>
    </citation>
    <scope>NUCLEOTIDE SEQUENCE [LARGE SCALE GENOMIC DNA]</scope>
    <source>
        <strain evidence="7 8">DS02</strain>
    </source>
</reference>
<feature type="compositionally biased region" description="Acidic residues" evidence="6">
    <location>
        <begin position="44"/>
        <end position="55"/>
    </location>
</feature>
<name>A0A2T0FIT6_9ASCO</name>
<dbReference type="SMART" id="SM01401">
    <property type="entry name" value="Sds3"/>
    <property type="match status" value="1"/>
</dbReference>
<sequence>MPTKTATVHESEEYPSTQPSLDAANGAVSAARPKQNGKVATAPVEDDSDLPDSEAETEHIDTSPTKKRPISSASTSPAKRTRISPPGTPEPAEESGEKKATNGDANDSNDTDESKSGGKKLGGANRELRKRKAHVSAEPAPEEAEDVGQGSAESNSGKAGSEISGPEEADSGAEQDIGADSGEEDEVDDEEQAAAQKQRQEAIGFLTDIEVQFAEFRNQVHEDQMARYELEIQMCVEGSHPELSTIQESIKSRLDDRVDRGRVLHEYQLECIHKQTKATRAHLHQQFVRERFDLRSELLSKTTRKWYQVNYERRAADRMVPDYGYRGLGQDHVSSGPVLAAIQKFAGFPAAPRVSEASMEEKNEDLAALGLC</sequence>
<dbReference type="GeneID" id="36516282"/>
<evidence type="ECO:0000256" key="4">
    <source>
        <dbReference type="ARBA" id="ARBA00023163"/>
    </source>
</evidence>